<dbReference type="PANTHER" id="PTHR32120">
    <property type="entry name" value="SMALL RIBOSOMAL SUBUNIT BIOGENESIS GTPASE RSGA"/>
    <property type="match status" value="1"/>
</dbReference>
<feature type="region of interest" description="Disordered" evidence="3">
    <location>
        <begin position="1"/>
        <end position="33"/>
    </location>
</feature>
<evidence type="ECO:0000259" key="5">
    <source>
        <dbReference type="PROSITE" id="PS51721"/>
    </source>
</evidence>
<dbReference type="InterPro" id="IPR004881">
    <property type="entry name" value="Ribosome_biogen_GTPase_RsgA"/>
</dbReference>
<dbReference type="GO" id="GO:0003924">
    <property type="term" value="F:GTPase activity"/>
    <property type="evidence" value="ECO:0007669"/>
    <property type="project" value="InterPro"/>
</dbReference>
<dbReference type="PANTHER" id="PTHR32120:SF11">
    <property type="entry name" value="SMALL RIBOSOMAL SUBUNIT BIOGENESIS GTPASE RSGA 1, MITOCHONDRIAL-RELATED"/>
    <property type="match status" value="1"/>
</dbReference>
<dbReference type="InterPro" id="IPR010914">
    <property type="entry name" value="RsgA_GTPase_dom"/>
</dbReference>
<feature type="compositionally biased region" description="Basic residues" evidence="3">
    <location>
        <begin position="16"/>
        <end position="28"/>
    </location>
</feature>
<comment type="caution">
    <text evidence="7">The sequence shown here is derived from an EMBL/GenBank/DDBJ whole genome shotgun (WGS) entry which is preliminary data.</text>
</comment>
<name>A0A7H0KB86_9CORY</name>
<gene>
    <name evidence="7" type="primary">rsgA</name>
    <name evidence="7" type="ORF">HMA55_10485</name>
    <name evidence="6" type="ORF">HMC16_02260</name>
</gene>
<dbReference type="Proteomes" id="UP000581408">
    <property type="component" value="Unassembled WGS sequence"/>
</dbReference>
<dbReference type="InterPro" id="IPR027417">
    <property type="entry name" value="P-loop_NTPase"/>
</dbReference>
<evidence type="ECO:0000256" key="2">
    <source>
        <dbReference type="ARBA" id="ARBA00023134"/>
    </source>
</evidence>
<evidence type="ECO:0000313" key="6">
    <source>
        <dbReference type="EMBL" id="MBA1834561.1"/>
    </source>
</evidence>
<evidence type="ECO:0000259" key="4">
    <source>
        <dbReference type="PROSITE" id="PS50936"/>
    </source>
</evidence>
<accession>A0A838CH57</accession>
<dbReference type="EMBL" id="JABFEE010000001">
    <property type="protein sequence ID" value="MBA1834561.1"/>
    <property type="molecule type" value="Genomic_DNA"/>
</dbReference>
<dbReference type="Pfam" id="PF03193">
    <property type="entry name" value="RsgA_GTPase"/>
    <property type="match status" value="1"/>
</dbReference>
<dbReference type="RefSeq" id="WP_181192995.1">
    <property type="nucleotide sequence ID" value="NZ_JABFED010000009.1"/>
</dbReference>
<dbReference type="SUPFAM" id="SSF52540">
    <property type="entry name" value="P-loop containing nucleoside triphosphate hydrolases"/>
    <property type="match status" value="1"/>
</dbReference>
<dbReference type="NCBIfam" id="TIGR00157">
    <property type="entry name" value="ribosome small subunit-dependent GTPase A"/>
    <property type="match status" value="1"/>
</dbReference>
<keyword evidence="2" id="KW-0342">GTP-binding</keyword>
<keyword evidence="8" id="KW-1185">Reference proteome</keyword>
<feature type="domain" description="EngC GTPase" evidence="4">
    <location>
        <begin position="119"/>
        <end position="260"/>
    </location>
</feature>
<feature type="domain" description="CP-type G" evidence="5">
    <location>
        <begin position="100"/>
        <end position="262"/>
    </location>
</feature>
<dbReference type="InterPro" id="IPR030378">
    <property type="entry name" value="G_CP_dom"/>
</dbReference>
<evidence type="ECO:0000256" key="3">
    <source>
        <dbReference type="SAM" id="MobiDB-lite"/>
    </source>
</evidence>
<evidence type="ECO:0000313" key="8">
    <source>
        <dbReference type="Proteomes" id="UP000577408"/>
    </source>
</evidence>
<dbReference type="Proteomes" id="UP000577408">
    <property type="component" value="Unassembled WGS sequence"/>
</dbReference>
<evidence type="ECO:0000313" key="9">
    <source>
        <dbReference type="Proteomes" id="UP000581408"/>
    </source>
</evidence>
<keyword evidence="1" id="KW-0547">Nucleotide-binding</keyword>
<evidence type="ECO:0000313" key="7">
    <source>
        <dbReference type="EMBL" id="MBA1838304.1"/>
    </source>
</evidence>
<dbReference type="AlphaFoldDB" id="A0A7H0KB86"/>
<dbReference type="PROSITE" id="PS50936">
    <property type="entry name" value="ENGC_GTPASE"/>
    <property type="match status" value="1"/>
</dbReference>
<proteinExistence type="predicted"/>
<dbReference type="EMBL" id="JABFED010000009">
    <property type="protein sequence ID" value="MBA1838304.1"/>
    <property type="molecule type" value="Genomic_DNA"/>
</dbReference>
<sequence>MGRSFADYDESDVRVRPGKGSRPRSKNRPTHDDAEFGLVVAKDRGRWGVVLDGSGTRVQCTRARELKRTSIEVGDRVGVVGDTSGDKDTLARIVKREDRTSVLRRTADDTDPYERIIVANAQLMLIVVAAADPPPRTGFVERALIASFVGGVTPVVCVTKTDLADPSDFERELAAMGVEVLRTGVEDGVEQLRALIAGRVSALIGHSGVGKSTLVNRIVPDADRETGEVSGVGKGRHTSTQSVALEVPGGGWIIDTPGIRSFGLAHVAPEQIVGVFPDLAEAAERCPRGCTHLGPPADPECAWDELDPDSPVGRRAAAVRGLLKALHSNNEWELKQLDEDR</sequence>
<dbReference type="CDD" id="cd01854">
    <property type="entry name" value="YjeQ_EngC"/>
    <property type="match status" value="1"/>
</dbReference>
<evidence type="ECO:0000256" key="1">
    <source>
        <dbReference type="ARBA" id="ARBA00022741"/>
    </source>
</evidence>
<dbReference type="Gene3D" id="3.40.50.300">
    <property type="entry name" value="P-loop containing nucleotide triphosphate hydrolases"/>
    <property type="match status" value="1"/>
</dbReference>
<protein>
    <submittedName>
        <fullName evidence="7">Ribosome small subunit-dependent GTPase A</fullName>
    </submittedName>
</protein>
<reference evidence="8 9" key="1">
    <citation type="submission" date="2020-05" db="EMBL/GenBank/DDBJ databases">
        <title>Descriptions of Corynebacterium xxxx sp. nov., Corynebacterium yyyy sp. nov. and Corynebacterium zzzz sp. nov.</title>
        <authorList>
            <person name="Zhang G."/>
        </authorList>
    </citation>
    <scope>NUCLEOTIDE SEQUENCE [LARGE SCALE GENOMIC DNA]</scope>
    <source>
        <strain evidence="8">zg-913</strain>
        <strain evidence="7">Zg-913</strain>
        <strain evidence="6">Zg-915</strain>
        <strain evidence="9">zg-915</strain>
    </source>
</reference>
<organism evidence="7 8">
    <name type="scientific">Corynebacterium wankanglinii</name>
    <dbReference type="NCBI Taxonomy" id="2735136"/>
    <lineage>
        <taxon>Bacteria</taxon>
        <taxon>Bacillati</taxon>
        <taxon>Actinomycetota</taxon>
        <taxon>Actinomycetes</taxon>
        <taxon>Mycobacteriales</taxon>
        <taxon>Corynebacteriaceae</taxon>
        <taxon>Corynebacterium</taxon>
    </lineage>
</organism>
<dbReference type="PROSITE" id="PS51721">
    <property type="entry name" value="G_CP"/>
    <property type="match status" value="1"/>
</dbReference>
<dbReference type="GO" id="GO:0005525">
    <property type="term" value="F:GTP binding"/>
    <property type="evidence" value="ECO:0007669"/>
    <property type="project" value="UniProtKB-KW"/>
</dbReference>
<accession>A0A7H0KB86</accession>